<proteinExistence type="predicted"/>
<dbReference type="Proteomes" id="UP000626554">
    <property type="component" value="Unassembled WGS sequence"/>
</dbReference>
<name>A0ABX2Q5P9_9BACT</name>
<dbReference type="PANTHER" id="PTHR35004:SF7">
    <property type="entry name" value="INTEGRASE PROTEIN"/>
    <property type="match status" value="1"/>
</dbReference>
<dbReference type="InterPro" id="IPR012337">
    <property type="entry name" value="RNaseH-like_sf"/>
</dbReference>
<evidence type="ECO:0000259" key="1">
    <source>
        <dbReference type="PROSITE" id="PS50994"/>
    </source>
</evidence>
<dbReference type="Gene3D" id="3.30.420.10">
    <property type="entry name" value="Ribonuclease H-like superfamily/Ribonuclease H"/>
    <property type="match status" value="1"/>
</dbReference>
<dbReference type="Pfam" id="PF13683">
    <property type="entry name" value="rve_3"/>
    <property type="match status" value="1"/>
</dbReference>
<evidence type="ECO:0000313" key="3">
    <source>
        <dbReference type="Proteomes" id="UP000626554"/>
    </source>
</evidence>
<dbReference type="SUPFAM" id="SSF53098">
    <property type="entry name" value="Ribonuclease H-like"/>
    <property type="match status" value="1"/>
</dbReference>
<reference evidence="2 3" key="1">
    <citation type="submission" date="2020-05" db="EMBL/GenBank/DDBJ databases">
        <title>Hymenobacter terrestris sp. nov. and Hymenobacter lapidiphilus sp. nov., isolated from regoliths in Antarctica.</title>
        <authorList>
            <person name="Sedlacek I."/>
            <person name="Pantucek R."/>
            <person name="Zeman M."/>
            <person name="Holochova P."/>
            <person name="Kralova S."/>
            <person name="Stankova E."/>
            <person name="Sedo O."/>
            <person name="Micenkova L."/>
            <person name="Svec P."/>
            <person name="Gupta V."/>
            <person name="Sood U."/>
            <person name="Korpole U.S."/>
            <person name="Lal R."/>
        </authorList>
    </citation>
    <scope>NUCLEOTIDE SEQUENCE [LARGE SCALE GENOMIC DNA]</scope>
    <source>
        <strain evidence="2 3">P5252</strain>
    </source>
</reference>
<dbReference type="PROSITE" id="PS50994">
    <property type="entry name" value="INTEGRASE"/>
    <property type="match status" value="1"/>
</dbReference>
<dbReference type="PANTHER" id="PTHR35004">
    <property type="entry name" value="TRANSPOSASE RV3428C-RELATED"/>
    <property type="match status" value="1"/>
</dbReference>
<dbReference type="EMBL" id="JABKAV010000065">
    <property type="protein sequence ID" value="NVO86285.1"/>
    <property type="molecule type" value="Genomic_DNA"/>
</dbReference>
<keyword evidence="3" id="KW-1185">Reference proteome</keyword>
<feature type="domain" description="Integrase catalytic" evidence="1">
    <location>
        <begin position="1"/>
        <end position="107"/>
    </location>
</feature>
<dbReference type="InterPro" id="IPR001584">
    <property type="entry name" value="Integrase_cat-core"/>
</dbReference>
<evidence type="ECO:0000313" key="2">
    <source>
        <dbReference type="EMBL" id="NVO86285.1"/>
    </source>
</evidence>
<gene>
    <name evidence="2" type="ORF">HW556_15465</name>
</gene>
<organism evidence="2 3">
    <name type="scientific">Hymenobacter terrestris</name>
    <dbReference type="NCBI Taxonomy" id="2748310"/>
    <lineage>
        <taxon>Bacteria</taxon>
        <taxon>Pseudomonadati</taxon>
        <taxon>Bacteroidota</taxon>
        <taxon>Cytophagia</taxon>
        <taxon>Cytophagales</taxon>
        <taxon>Hymenobacteraceae</taxon>
        <taxon>Hymenobacter</taxon>
    </lineage>
</organism>
<protein>
    <submittedName>
        <fullName evidence="2">Transposase family protein</fullName>
    </submittedName>
</protein>
<dbReference type="InterPro" id="IPR036397">
    <property type="entry name" value="RNaseH_sf"/>
</dbReference>
<accession>A0ABX2Q5P9</accession>
<sequence>MHTVLTDNGVQFIPQPHQFLPGGHSFDRICREYGLEHRLTKPAHPWTNGQVERMNRTIKEAIFKRFHYQSTDELNEHLQAFFARLQSRQAPEDPTRANPARIRLCTVAKEPDYLYPGPDPPYTGTIHLDHLKANANKGVVSE</sequence>
<comment type="caution">
    <text evidence="2">The sequence shown here is derived from an EMBL/GenBank/DDBJ whole genome shotgun (WGS) entry which is preliminary data.</text>
</comment>